<feature type="domain" description="Phlebovirus glycoprotein G2 fusion" evidence="1">
    <location>
        <begin position="24"/>
        <end position="171"/>
    </location>
</feature>
<keyword evidence="3" id="KW-1185">Reference proteome</keyword>
<accession>A0ABR1EHL3</accession>
<sequence length="268" mass="30503">MWLLIATPRMSVLQSRKSTHISIRYEVIRCAEWTASIELEIEVILMGKNTKKFLSMRPYMTEVVERVNTTVISLQKPTITEINRYAISENAAFTLPDRFVVPVECSDEAQAQTQFSTCTNLIRCHCENAHRCQCPEEYLSHLRNSSALPIETSSYNLTKEDDSVMTMTEEGEFVLTLDSKILVNASEIVTEKKIQTIDLTVCYNCEHGARLVTRCHSLLNIRVTVVCKTFEFVIHCGPMNVSKTTLIMPLSEKHAQRTVQRMSISKAC</sequence>
<dbReference type="Pfam" id="PF07245">
    <property type="entry name" value="Phlebovirus_G2"/>
    <property type="match status" value="1"/>
</dbReference>
<evidence type="ECO:0000259" key="1">
    <source>
        <dbReference type="Pfam" id="PF07245"/>
    </source>
</evidence>
<evidence type="ECO:0000313" key="3">
    <source>
        <dbReference type="Proteomes" id="UP001303046"/>
    </source>
</evidence>
<protein>
    <recommendedName>
        <fullName evidence="1">Phlebovirus glycoprotein G2 fusion domain-containing protein</fullName>
    </recommendedName>
</protein>
<gene>
    <name evidence="2" type="primary">Necator_chrX.g23202</name>
    <name evidence="2" type="ORF">RB195_023039</name>
</gene>
<proteinExistence type="predicted"/>
<comment type="caution">
    <text evidence="2">The sequence shown here is derived from an EMBL/GenBank/DDBJ whole genome shotgun (WGS) entry which is preliminary data.</text>
</comment>
<evidence type="ECO:0000313" key="2">
    <source>
        <dbReference type="EMBL" id="KAK6762172.1"/>
    </source>
</evidence>
<dbReference type="Proteomes" id="UP001303046">
    <property type="component" value="Unassembled WGS sequence"/>
</dbReference>
<dbReference type="InterPro" id="IPR009878">
    <property type="entry name" value="Phlebovirus_G2_fusion"/>
</dbReference>
<dbReference type="EMBL" id="JAVFWL010000006">
    <property type="protein sequence ID" value="KAK6762172.1"/>
    <property type="molecule type" value="Genomic_DNA"/>
</dbReference>
<name>A0ABR1EHL3_NECAM</name>
<reference evidence="2 3" key="1">
    <citation type="submission" date="2023-08" db="EMBL/GenBank/DDBJ databases">
        <title>A Necator americanus chromosomal reference genome.</title>
        <authorList>
            <person name="Ilik V."/>
            <person name="Petrzelkova K.J."/>
            <person name="Pardy F."/>
            <person name="Fuh T."/>
            <person name="Niatou-Singa F.S."/>
            <person name="Gouil Q."/>
            <person name="Baker L."/>
            <person name="Ritchie M.E."/>
            <person name="Jex A.R."/>
            <person name="Gazzola D."/>
            <person name="Li H."/>
            <person name="Toshio Fujiwara R."/>
            <person name="Zhan B."/>
            <person name="Aroian R.V."/>
            <person name="Pafco B."/>
            <person name="Schwarz E.M."/>
        </authorList>
    </citation>
    <scope>NUCLEOTIDE SEQUENCE [LARGE SCALE GENOMIC DNA]</scope>
    <source>
        <strain evidence="2 3">Aroian</strain>
        <tissue evidence="2">Whole animal</tissue>
    </source>
</reference>
<dbReference type="Gene3D" id="2.60.40.3770">
    <property type="match status" value="1"/>
</dbReference>
<organism evidence="2 3">
    <name type="scientific">Necator americanus</name>
    <name type="common">Human hookworm</name>
    <dbReference type="NCBI Taxonomy" id="51031"/>
    <lineage>
        <taxon>Eukaryota</taxon>
        <taxon>Metazoa</taxon>
        <taxon>Ecdysozoa</taxon>
        <taxon>Nematoda</taxon>
        <taxon>Chromadorea</taxon>
        <taxon>Rhabditida</taxon>
        <taxon>Rhabditina</taxon>
        <taxon>Rhabditomorpha</taxon>
        <taxon>Strongyloidea</taxon>
        <taxon>Ancylostomatidae</taxon>
        <taxon>Bunostominae</taxon>
        <taxon>Necator</taxon>
    </lineage>
</organism>